<keyword evidence="2" id="KW-1185">Reference proteome</keyword>
<organism evidence="1 2">
    <name type="scientific">Pendulispora albinea</name>
    <dbReference type="NCBI Taxonomy" id="2741071"/>
    <lineage>
        <taxon>Bacteria</taxon>
        <taxon>Pseudomonadati</taxon>
        <taxon>Myxococcota</taxon>
        <taxon>Myxococcia</taxon>
        <taxon>Myxococcales</taxon>
        <taxon>Sorangiineae</taxon>
        <taxon>Pendulisporaceae</taxon>
        <taxon>Pendulispora</taxon>
    </lineage>
</organism>
<dbReference type="Proteomes" id="UP001370348">
    <property type="component" value="Chromosome"/>
</dbReference>
<proteinExistence type="predicted"/>
<accession>A0ABZ2M901</accession>
<gene>
    <name evidence="1" type="ORF">LZC94_17425</name>
</gene>
<protein>
    <submittedName>
        <fullName evidence="1">Uncharacterized protein</fullName>
    </submittedName>
</protein>
<dbReference type="RefSeq" id="WP_394828629.1">
    <property type="nucleotide sequence ID" value="NZ_CP089984.1"/>
</dbReference>
<name>A0ABZ2M901_9BACT</name>
<sequence length="126" mass="14266">MAPDSLAQPFLVALAPERRAAWTSVDKLLSLLRAFVQRSRAPWPLLDIDDESYIQYVAERLDGVVDVRQALEELNCEDLFLAYACITGERTALSLLETNYLSQVDGPLRRIHHAVHTFEDLTPEIT</sequence>
<evidence type="ECO:0000313" key="2">
    <source>
        <dbReference type="Proteomes" id="UP001370348"/>
    </source>
</evidence>
<evidence type="ECO:0000313" key="1">
    <source>
        <dbReference type="EMBL" id="WXB19006.1"/>
    </source>
</evidence>
<reference evidence="1 2" key="1">
    <citation type="submission" date="2021-12" db="EMBL/GenBank/DDBJ databases">
        <title>Discovery of the Pendulisporaceae a myxobacterial family with distinct sporulation behavior and unique specialized metabolism.</title>
        <authorList>
            <person name="Garcia R."/>
            <person name="Popoff A."/>
            <person name="Bader C.D."/>
            <person name="Loehr J."/>
            <person name="Walesch S."/>
            <person name="Walt C."/>
            <person name="Boldt J."/>
            <person name="Bunk B."/>
            <person name="Haeckl F.J.F.P.J."/>
            <person name="Gunesch A.P."/>
            <person name="Birkelbach J."/>
            <person name="Nuebel U."/>
            <person name="Pietschmann T."/>
            <person name="Bach T."/>
            <person name="Mueller R."/>
        </authorList>
    </citation>
    <scope>NUCLEOTIDE SEQUENCE [LARGE SCALE GENOMIC DNA]</scope>
    <source>
        <strain evidence="1 2">MSr11954</strain>
    </source>
</reference>
<dbReference type="EMBL" id="CP089984">
    <property type="protein sequence ID" value="WXB19006.1"/>
    <property type="molecule type" value="Genomic_DNA"/>
</dbReference>